<sequence>MIQQYQPLRLGSLERERERATALDNTTQYSQLDLLLVSFYRLGISIPITKHQTASRKRRSK</sequence>
<gene>
    <name evidence="1" type="ORF">MA16_Dca012293</name>
</gene>
<reference evidence="1 2" key="2">
    <citation type="journal article" date="2017" name="Nature">
        <title>The Apostasia genome and the evolution of orchids.</title>
        <authorList>
            <person name="Zhang G.Q."/>
            <person name="Liu K.W."/>
            <person name="Li Z."/>
            <person name="Lohaus R."/>
            <person name="Hsiao Y.Y."/>
            <person name="Niu S.C."/>
            <person name="Wang J.Y."/>
            <person name="Lin Y.C."/>
            <person name="Xu Q."/>
            <person name="Chen L.J."/>
            <person name="Yoshida K."/>
            <person name="Fujiwara S."/>
            <person name="Wang Z.W."/>
            <person name="Zhang Y.Q."/>
            <person name="Mitsuda N."/>
            <person name="Wang M."/>
            <person name="Liu G.H."/>
            <person name="Pecoraro L."/>
            <person name="Huang H.X."/>
            <person name="Xiao X.J."/>
            <person name="Lin M."/>
            <person name="Wu X.Y."/>
            <person name="Wu W.L."/>
            <person name="Chen Y.Y."/>
            <person name="Chang S.B."/>
            <person name="Sakamoto S."/>
            <person name="Ohme-Takagi M."/>
            <person name="Yagi M."/>
            <person name="Zeng S.J."/>
            <person name="Shen C.Y."/>
            <person name="Yeh C.M."/>
            <person name="Luo Y.B."/>
            <person name="Tsai W.C."/>
            <person name="Van de Peer Y."/>
            <person name="Liu Z.J."/>
        </authorList>
    </citation>
    <scope>NUCLEOTIDE SEQUENCE [LARGE SCALE GENOMIC DNA]</scope>
    <source>
        <tissue evidence="1">The whole plant</tissue>
    </source>
</reference>
<accession>A0A2I0WR87</accession>
<evidence type="ECO:0000313" key="2">
    <source>
        <dbReference type="Proteomes" id="UP000233837"/>
    </source>
</evidence>
<name>A0A2I0WR87_9ASPA</name>
<evidence type="ECO:0000313" key="1">
    <source>
        <dbReference type="EMBL" id="PKU78173.1"/>
    </source>
</evidence>
<reference evidence="1 2" key="1">
    <citation type="journal article" date="2016" name="Sci. Rep.">
        <title>The Dendrobium catenatum Lindl. genome sequence provides insights into polysaccharide synthase, floral development and adaptive evolution.</title>
        <authorList>
            <person name="Zhang G.Q."/>
            <person name="Xu Q."/>
            <person name="Bian C."/>
            <person name="Tsai W.C."/>
            <person name="Yeh C.M."/>
            <person name="Liu K.W."/>
            <person name="Yoshida K."/>
            <person name="Zhang L.S."/>
            <person name="Chang S.B."/>
            <person name="Chen F."/>
            <person name="Shi Y."/>
            <person name="Su Y.Y."/>
            <person name="Zhang Y.Q."/>
            <person name="Chen L.J."/>
            <person name="Yin Y."/>
            <person name="Lin M."/>
            <person name="Huang H."/>
            <person name="Deng H."/>
            <person name="Wang Z.W."/>
            <person name="Zhu S.L."/>
            <person name="Zhao X."/>
            <person name="Deng C."/>
            <person name="Niu S.C."/>
            <person name="Huang J."/>
            <person name="Wang M."/>
            <person name="Liu G.H."/>
            <person name="Yang H.J."/>
            <person name="Xiao X.J."/>
            <person name="Hsiao Y.Y."/>
            <person name="Wu W.L."/>
            <person name="Chen Y.Y."/>
            <person name="Mitsuda N."/>
            <person name="Ohme-Takagi M."/>
            <person name="Luo Y.B."/>
            <person name="Van de Peer Y."/>
            <person name="Liu Z.J."/>
        </authorList>
    </citation>
    <scope>NUCLEOTIDE SEQUENCE [LARGE SCALE GENOMIC DNA]</scope>
    <source>
        <tissue evidence="1">The whole plant</tissue>
    </source>
</reference>
<dbReference type="Proteomes" id="UP000233837">
    <property type="component" value="Unassembled WGS sequence"/>
</dbReference>
<organism evidence="1 2">
    <name type="scientific">Dendrobium catenatum</name>
    <dbReference type="NCBI Taxonomy" id="906689"/>
    <lineage>
        <taxon>Eukaryota</taxon>
        <taxon>Viridiplantae</taxon>
        <taxon>Streptophyta</taxon>
        <taxon>Embryophyta</taxon>
        <taxon>Tracheophyta</taxon>
        <taxon>Spermatophyta</taxon>
        <taxon>Magnoliopsida</taxon>
        <taxon>Liliopsida</taxon>
        <taxon>Asparagales</taxon>
        <taxon>Orchidaceae</taxon>
        <taxon>Epidendroideae</taxon>
        <taxon>Malaxideae</taxon>
        <taxon>Dendrobiinae</taxon>
        <taxon>Dendrobium</taxon>
    </lineage>
</organism>
<keyword evidence="2" id="KW-1185">Reference proteome</keyword>
<proteinExistence type="predicted"/>
<protein>
    <submittedName>
        <fullName evidence="1">Uncharacterized protein</fullName>
    </submittedName>
</protein>
<dbReference type="AlphaFoldDB" id="A0A2I0WR87"/>
<dbReference type="EMBL" id="KZ502472">
    <property type="protein sequence ID" value="PKU78173.1"/>
    <property type="molecule type" value="Genomic_DNA"/>
</dbReference>